<dbReference type="InterPro" id="IPR012486">
    <property type="entry name" value="Far11/STRP_N"/>
</dbReference>
<dbReference type="GO" id="GO:0005829">
    <property type="term" value="C:cytosol"/>
    <property type="evidence" value="ECO:0007669"/>
    <property type="project" value="TreeGrafter"/>
</dbReference>
<dbReference type="Pfam" id="PF07923">
    <property type="entry name" value="N1221"/>
    <property type="match status" value="1"/>
</dbReference>
<proteinExistence type="predicted"/>
<dbReference type="PANTHER" id="PTHR13239">
    <property type="entry name" value="PROTEIN REQUIRED FOR HYPHAL ANASTOMOSIS HAM-2"/>
    <property type="match status" value="1"/>
</dbReference>
<dbReference type="FunCoup" id="A0A165EQA2">
    <property type="interactions" value="422"/>
</dbReference>
<dbReference type="STRING" id="1353952.A0A165EQA2"/>
<dbReference type="Proteomes" id="UP000076842">
    <property type="component" value="Unassembled WGS sequence"/>
</dbReference>
<evidence type="ECO:0000313" key="4">
    <source>
        <dbReference type="EMBL" id="KZT55320.1"/>
    </source>
</evidence>
<name>A0A165EQA2_9BASI</name>
<feature type="region of interest" description="Disordered" evidence="1">
    <location>
        <begin position="667"/>
        <end position="696"/>
    </location>
</feature>
<dbReference type="PANTHER" id="PTHR13239:SF4">
    <property type="entry name" value="AT25231P"/>
    <property type="match status" value="1"/>
</dbReference>
<dbReference type="OrthoDB" id="18234at2759"/>
<dbReference type="InterPro" id="IPR040185">
    <property type="entry name" value="Far11/STRP"/>
</dbReference>
<feature type="region of interest" description="Disordered" evidence="1">
    <location>
        <begin position="912"/>
        <end position="947"/>
    </location>
</feature>
<accession>A0A165EQA2</accession>
<dbReference type="Pfam" id="PF11882">
    <property type="entry name" value="DUF3402"/>
    <property type="match status" value="1"/>
</dbReference>
<reference evidence="4 5" key="1">
    <citation type="journal article" date="2016" name="Mol. Biol. Evol.">
        <title>Comparative Genomics of Early-Diverging Mushroom-Forming Fungi Provides Insights into the Origins of Lignocellulose Decay Capabilities.</title>
        <authorList>
            <person name="Nagy L.G."/>
            <person name="Riley R."/>
            <person name="Tritt A."/>
            <person name="Adam C."/>
            <person name="Daum C."/>
            <person name="Floudas D."/>
            <person name="Sun H."/>
            <person name="Yadav J.S."/>
            <person name="Pangilinan J."/>
            <person name="Larsson K.H."/>
            <person name="Matsuura K."/>
            <person name="Barry K."/>
            <person name="Labutti K."/>
            <person name="Kuo R."/>
            <person name="Ohm R.A."/>
            <person name="Bhattacharya S.S."/>
            <person name="Shirouzu T."/>
            <person name="Yoshinaga Y."/>
            <person name="Martin F.M."/>
            <person name="Grigoriev I.V."/>
            <person name="Hibbett D.S."/>
        </authorList>
    </citation>
    <scope>NUCLEOTIDE SEQUENCE [LARGE SCALE GENOMIC DNA]</scope>
    <source>
        <strain evidence="4 5">HHB12733</strain>
    </source>
</reference>
<dbReference type="GO" id="GO:0007010">
    <property type="term" value="P:cytoskeleton organization"/>
    <property type="evidence" value="ECO:0007669"/>
    <property type="project" value="TreeGrafter"/>
</dbReference>
<dbReference type="InterPro" id="IPR021819">
    <property type="entry name" value="Far11/STRP_C"/>
</dbReference>
<dbReference type="EMBL" id="KV423997">
    <property type="protein sequence ID" value="KZT55320.1"/>
    <property type="molecule type" value="Genomic_DNA"/>
</dbReference>
<feature type="domain" description="Far11/STRP N-terminal" evidence="2">
    <location>
        <begin position="48"/>
        <end position="364"/>
    </location>
</feature>
<organism evidence="4 5">
    <name type="scientific">Calocera cornea HHB12733</name>
    <dbReference type="NCBI Taxonomy" id="1353952"/>
    <lineage>
        <taxon>Eukaryota</taxon>
        <taxon>Fungi</taxon>
        <taxon>Dikarya</taxon>
        <taxon>Basidiomycota</taxon>
        <taxon>Agaricomycotina</taxon>
        <taxon>Dacrymycetes</taxon>
        <taxon>Dacrymycetales</taxon>
        <taxon>Dacrymycetaceae</taxon>
        <taxon>Calocera</taxon>
    </lineage>
</organism>
<dbReference type="InParanoid" id="A0A165EQA2"/>
<dbReference type="SMART" id="SM01292">
    <property type="entry name" value="N1221"/>
    <property type="match status" value="1"/>
</dbReference>
<feature type="compositionally biased region" description="Pro residues" evidence="1">
    <location>
        <begin position="373"/>
        <end position="386"/>
    </location>
</feature>
<feature type="region of interest" description="Disordered" evidence="1">
    <location>
        <begin position="831"/>
        <end position="878"/>
    </location>
</feature>
<keyword evidence="5" id="KW-1185">Reference proteome</keyword>
<evidence type="ECO:0000256" key="1">
    <source>
        <dbReference type="SAM" id="MobiDB-lite"/>
    </source>
</evidence>
<dbReference type="AlphaFoldDB" id="A0A165EQA2"/>
<evidence type="ECO:0000313" key="5">
    <source>
        <dbReference type="Proteomes" id="UP000076842"/>
    </source>
</evidence>
<evidence type="ECO:0000259" key="3">
    <source>
        <dbReference type="SMART" id="SM01293"/>
    </source>
</evidence>
<feature type="domain" description="Far11/STRP C-terminal" evidence="3">
    <location>
        <begin position="423"/>
        <end position="906"/>
    </location>
</feature>
<gene>
    <name evidence="4" type="ORF">CALCODRAFT_472353</name>
</gene>
<evidence type="ECO:0000259" key="2">
    <source>
        <dbReference type="SMART" id="SM01292"/>
    </source>
</evidence>
<sequence length="1078" mass="120285">MDFTGLRGLVSGPMSLDDAQEGTPAGGMDLISLQLRSLVNSTTAPPKPVYYDFRYDDEDTLFNEIEEFYSYAEVPQVEENIKAWQGSFPGEWTSASSQSRTAHVQLLLESLEHRNAEKRFMNARRLLYLLQGSCVETSSTEDQHYWMIQNCKMVRAADGISNIVDALLIASSKHDMLSNLSEQDLRGLGVSANDKQDLIEEVNTEISVYLNLLYHLVEVFKGDRDFGDELMSLETPLPVTLFNLVAALKEKSAKGYPVKKLLIVLWKSLLACLGGIRELKRAKVLARELAGLEGDDGEESMCKSTPMDLQLFHLELASKYPTFSAAPHPEIPAEKFATALSPIPVRPHYHYNPPEEDLPQRFDARNGYGQPATPFPVTPAPSPPPQQQAQQQAGGKPKKQQYQTDQNKPFVFPFSRSSRQTVPYAIEEADKLYAKHMHVSLAVYQMWRTREDYIRDEGGMSPLPETEMEEVPFDSAGSDDQAMAFRDIIRLEKAIKEVEQQLVLAEAQGNKVLCNRLRDKREDLLRLRRVESIYSGILPVLQSSVVVLLKLLLATVTASAPNPPPNPNAPQNELPLPPLTLEEIDVTRHREITSKAVSAILLLSLKWFKVSSVMKFHHLGQLLLDSNCLLLVLKMFGLQEVSTTVTAKHDSPPHNFFRYCQENHARNAHKPRPEDSMLSGPRASARQNGQPNGVHPEGDVELISDYSWRNFFTSINFVRIMQKLSKHRSHRIWLLVQYKSSAILKRILKVSHPMLQLFVLKIIKSQVPFCGRKWRQSNMKVITSIYLNCRPELRDEWLTGSEVDDVTDALAQEQALRSLVKFYNTKRYVSGQPQTSPAVPPPHRRSMSQTGVPTIDGLSAGPELQNLSRTGPPTDADVFPPMRSRASDPSIFLPYIPEDAAFEEEYEDYLSDLSDDGYQDGWGSPLNRSPVSSPHDERPPTKTASAWQQLSTGGLDVADGISDSESIVSIGELGDDAHVTAADSSQIVLADENVNQWEHLSPKTLSALPKSPGTHPRRSSSGGTSLRPVLPFGLDDGSAIDVEEDEQELGPIKKGSEAPFAAQEGGKGVDEVEYMYGE</sequence>
<protein>
    <recommendedName>
        <fullName evidence="6">N1221-domain-containing protein</fullName>
    </recommendedName>
</protein>
<feature type="region of interest" description="Disordered" evidence="1">
    <location>
        <begin position="347"/>
        <end position="411"/>
    </location>
</feature>
<dbReference type="SMART" id="SM01293">
    <property type="entry name" value="DUF3402"/>
    <property type="match status" value="1"/>
</dbReference>
<feature type="region of interest" description="Disordered" evidence="1">
    <location>
        <begin position="1003"/>
        <end position="1078"/>
    </location>
</feature>
<evidence type="ECO:0008006" key="6">
    <source>
        <dbReference type="Google" id="ProtNLM"/>
    </source>
</evidence>